<keyword evidence="5" id="KW-0046">Antibiotic resistance</keyword>
<dbReference type="PANTHER" id="PTHR42711:SF16">
    <property type="entry name" value="ABC TRANSPORTER ATP-BINDING PROTEIN"/>
    <property type="match status" value="1"/>
</dbReference>
<dbReference type="InterPro" id="IPR003439">
    <property type="entry name" value="ABC_transporter-like_ATP-bd"/>
</dbReference>
<feature type="domain" description="ABC transporter" evidence="6">
    <location>
        <begin position="5"/>
        <end position="230"/>
    </location>
</feature>
<evidence type="ECO:0000313" key="8">
    <source>
        <dbReference type="Proteomes" id="UP001156441"/>
    </source>
</evidence>
<evidence type="ECO:0000256" key="5">
    <source>
        <dbReference type="ARBA" id="ARBA00023251"/>
    </source>
</evidence>
<sequence length="301" mass="32015">MSAAIDVRDLTVRYGDTLAVDGTTFELRHGEVLALLGPNGAGKTSIVEVCEGYRRASAGRVRVLGHDPYADHDRLTPRIGIMLQSGGVYPRVSAADMLGLFASFAAHPLPVDLLVDRLELAGFLHTPYIRLSGGERQRLAMALALVGRPEVVFLDEPTAGMDLRARHRTWELVRELRADGVAVLLTTHLLDEAERLADDVLIIDRGRVLASGSPEALTGMGGIGRLTLAATAGLPVAALPGGLTAVEEPAGNYQIDGALDTTALAEVLAWCLAHGAVVTGMRTESRTLEDVFLELTAKEPS</sequence>
<dbReference type="SUPFAM" id="SSF52540">
    <property type="entry name" value="P-loop containing nucleoside triphosphate hydrolases"/>
    <property type="match status" value="1"/>
</dbReference>
<proteinExistence type="predicted"/>
<keyword evidence="8" id="KW-1185">Reference proteome</keyword>
<protein>
    <submittedName>
        <fullName evidence="7">ABC transporter ATP-binding protein</fullName>
    </submittedName>
</protein>
<evidence type="ECO:0000256" key="3">
    <source>
        <dbReference type="ARBA" id="ARBA00022741"/>
    </source>
</evidence>
<comment type="caution">
    <text evidence="7">The sequence shown here is derived from an EMBL/GenBank/DDBJ whole genome shotgun (WGS) entry which is preliminary data.</text>
</comment>
<evidence type="ECO:0000313" key="7">
    <source>
        <dbReference type="EMBL" id="MCT2587168.1"/>
    </source>
</evidence>
<dbReference type="EMBL" id="JAFFZE010000023">
    <property type="protein sequence ID" value="MCT2587168.1"/>
    <property type="molecule type" value="Genomic_DNA"/>
</dbReference>
<keyword evidence="3" id="KW-0547">Nucleotide-binding</keyword>
<dbReference type="RefSeq" id="WP_260195054.1">
    <property type="nucleotide sequence ID" value="NZ_JAFFZE010000023.1"/>
</dbReference>
<keyword evidence="2" id="KW-0813">Transport</keyword>
<dbReference type="GO" id="GO:0005524">
    <property type="term" value="F:ATP binding"/>
    <property type="evidence" value="ECO:0007669"/>
    <property type="project" value="UniProtKB-KW"/>
</dbReference>
<dbReference type="Proteomes" id="UP001156441">
    <property type="component" value="Unassembled WGS sequence"/>
</dbReference>
<dbReference type="InterPro" id="IPR027417">
    <property type="entry name" value="P-loop_NTPase"/>
</dbReference>
<dbReference type="CDD" id="cd03230">
    <property type="entry name" value="ABC_DR_subfamily_A"/>
    <property type="match status" value="1"/>
</dbReference>
<organism evidence="7 8">
    <name type="scientific">Actinophytocola gossypii</name>
    <dbReference type="NCBI Taxonomy" id="2812003"/>
    <lineage>
        <taxon>Bacteria</taxon>
        <taxon>Bacillati</taxon>
        <taxon>Actinomycetota</taxon>
        <taxon>Actinomycetes</taxon>
        <taxon>Pseudonocardiales</taxon>
        <taxon>Pseudonocardiaceae</taxon>
    </lineage>
</organism>
<evidence type="ECO:0000256" key="4">
    <source>
        <dbReference type="ARBA" id="ARBA00022840"/>
    </source>
</evidence>
<dbReference type="SMART" id="SM00382">
    <property type="entry name" value="AAA"/>
    <property type="match status" value="1"/>
</dbReference>
<dbReference type="PANTHER" id="PTHR42711">
    <property type="entry name" value="ABC TRANSPORTER ATP-BINDING PROTEIN"/>
    <property type="match status" value="1"/>
</dbReference>
<dbReference type="Gene3D" id="3.40.50.300">
    <property type="entry name" value="P-loop containing nucleotide triphosphate hydrolases"/>
    <property type="match status" value="1"/>
</dbReference>
<keyword evidence="4 7" id="KW-0067">ATP-binding</keyword>
<dbReference type="InterPro" id="IPR050763">
    <property type="entry name" value="ABC_transporter_ATP-binding"/>
</dbReference>
<reference evidence="7 8" key="1">
    <citation type="submission" date="2021-02" db="EMBL/GenBank/DDBJ databases">
        <title>Actinophytocola xerophila sp. nov., isolated from soil of cotton cropping field.</title>
        <authorList>
            <person name="Huang R."/>
            <person name="Chen X."/>
            <person name="Ge X."/>
            <person name="Liu W."/>
        </authorList>
    </citation>
    <scope>NUCLEOTIDE SEQUENCE [LARGE SCALE GENOMIC DNA]</scope>
    <source>
        <strain evidence="7 8">S1-96</strain>
    </source>
</reference>
<dbReference type="InterPro" id="IPR017871">
    <property type="entry name" value="ABC_transporter-like_CS"/>
</dbReference>
<dbReference type="PROSITE" id="PS50893">
    <property type="entry name" value="ABC_TRANSPORTER_2"/>
    <property type="match status" value="1"/>
</dbReference>
<dbReference type="PROSITE" id="PS00211">
    <property type="entry name" value="ABC_TRANSPORTER_1"/>
    <property type="match status" value="1"/>
</dbReference>
<gene>
    <name evidence="7" type="ORF">JT362_28990</name>
</gene>
<dbReference type="Pfam" id="PF00005">
    <property type="entry name" value="ABC_tran"/>
    <property type="match status" value="1"/>
</dbReference>
<accession>A0ABT2JH07</accession>
<evidence type="ECO:0000259" key="6">
    <source>
        <dbReference type="PROSITE" id="PS50893"/>
    </source>
</evidence>
<name>A0ABT2JH07_9PSEU</name>
<comment type="subcellular location">
    <subcellularLocation>
        <location evidence="1">Cell membrane</location>
        <topology evidence="1">Peripheral membrane protein</topology>
    </subcellularLocation>
</comment>
<evidence type="ECO:0000256" key="2">
    <source>
        <dbReference type="ARBA" id="ARBA00022448"/>
    </source>
</evidence>
<dbReference type="InterPro" id="IPR003593">
    <property type="entry name" value="AAA+_ATPase"/>
</dbReference>
<evidence type="ECO:0000256" key="1">
    <source>
        <dbReference type="ARBA" id="ARBA00004202"/>
    </source>
</evidence>